<evidence type="ECO:0000256" key="6">
    <source>
        <dbReference type="ARBA" id="ARBA00022519"/>
    </source>
</evidence>
<evidence type="ECO:0000256" key="2">
    <source>
        <dbReference type="ARBA" id="ARBA00007208"/>
    </source>
</evidence>
<gene>
    <name evidence="11" type="ORF">C0039_03750</name>
</gene>
<sequence length="248" mass="26953">MRARWLTGACLCLCFVALLLAAAPARLLFHLVPPERVVLQGVSGTLWRGQAARALIATGDDWLHLGSLSWQLSPISLALFSPTVTLDSQWGRQRFNAQVTYHSERDMELEALDAVFDAGLLRRYLPVALLGSVGLQFERLVIREGLPEEAQGRVVWEEGAWRSPQGRRSLGSYVLDVSAAGPGVINGEVITLAGDVKASGPVVLRQADYEFDVLISGPGLSDPQLRQAIQLVASPEGDAYRIKLEGTL</sequence>
<dbReference type="OrthoDB" id="6118198at2"/>
<keyword evidence="4" id="KW-0813">Transport</keyword>
<comment type="similarity">
    <text evidence="2">Belongs to the GSP N family.</text>
</comment>
<keyword evidence="9" id="KW-0472">Membrane</keyword>
<keyword evidence="12" id="KW-1185">Reference proteome</keyword>
<dbReference type="Pfam" id="PF01203">
    <property type="entry name" value="T2SSN"/>
    <property type="match status" value="1"/>
</dbReference>
<proteinExistence type="inferred from homology"/>
<organism evidence="11 12">
    <name type="scientific">Pseudohalioglobus lutimaris</name>
    <dbReference type="NCBI Taxonomy" id="1737061"/>
    <lineage>
        <taxon>Bacteria</taxon>
        <taxon>Pseudomonadati</taxon>
        <taxon>Pseudomonadota</taxon>
        <taxon>Gammaproteobacteria</taxon>
        <taxon>Cellvibrionales</taxon>
        <taxon>Halieaceae</taxon>
        <taxon>Pseudohalioglobus</taxon>
    </lineage>
</organism>
<accession>A0A2N5X775</accession>
<reference evidence="11 12" key="1">
    <citation type="submission" date="2018-01" db="EMBL/GenBank/DDBJ databases">
        <title>The draft genome sequence of Halioglobus lutimaris HF004.</title>
        <authorList>
            <person name="Du Z.-J."/>
            <person name="Shi M.-J."/>
        </authorList>
    </citation>
    <scope>NUCLEOTIDE SEQUENCE [LARGE SCALE GENOMIC DNA]</scope>
    <source>
        <strain evidence="11 12">HF004</strain>
    </source>
</reference>
<evidence type="ECO:0000256" key="4">
    <source>
        <dbReference type="ARBA" id="ARBA00022448"/>
    </source>
</evidence>
<keyword evidence="6" id="KW-0997">Cell inner membrane</keyword>
<dbReference type="GO" id="GO:0005886">
    <property type="term" value="C:plasma membrane"/>
    <property type="evidence" value="ECO:0007669"/>
    <property type="project" value="UniProtKB-SubCell"/>
</dbReference>
<evidence type="ECO:0000256" key="9">
    <source>
        <dbReference type="ARBA" id="ARBA00023136"/>
    </source>
</evidence>
<evidence type="ECO:0000313" key="12">
    <source>
        <dbReference type="Proteomes" id="UP000235005"/>
    </source>
</evidence>
<dbReference type="AlphaFoldDB" id="A0A2N5X775"/>
<comment type="subcellular location">
    <subcellularLocation>
        <location evidence="1">Cell inner membrane</location>
    </subcellularLocation>
</comment>
<dbReference type="GO" id="GO:0015627">
    <property type="term" value="C:type II protein secretion system complex"/>
    <property type="evidence" value="ECO:0007669"/>
    <property type="project" value="InterPro"/>
</dbReference>
<dbReference type="Proteomes" id="UP000235005">
    <property type="component" value="Unassembled WGS sequence"/>
</dbReference>
<comment type="caution">
    <text evidence="11">The sequence shown here is derived from an EMBL/GenBank/DDBJ whole genome shotgun (WGS) entry which is preliminary data.</text>
</comment>
<name>A0A2N5X775_9GAMM</name>
<evidence type="ECO:0000256" key="3">
    <source>
        <dbReference type="ARBA" id="ARBA00021563"/>
    </source>
</evidence>
<keyword evidence="8" id="KW-0653">Protein transport</keyword>
<evidence type="ECO:0000256" key="5">
    <source>
        <dbReference type="ARBA" id="ARBA00022475"/>
    </source>
</evidence>
<evidence type="ECO:0000256" key="1">
    <source>
        <dbReference type="ARBA" id="ARBA00004533"/>
    </source>
</evidence>
<dbReference type="InterPro" id="IPR022792">
    <property type="entry name" value="T2SS_protein-GspN"/>
</dbReference>
<dbReference type="EMBL" id="PKUS01000002">
    <property type="protein sequence ID" value="PLW70330.1"/>
    <property type="molecule type" value="Genomic_DNA"/>
</dbReference>
<dbReference type="GO" id="GO:0015628">
    <property type="term" value="P:protein secretion by the type II secretion system"/>
    <property type="evidence" value="ECO:0007669"/>
    <property type="project" value="InterPro"/>
</dbReference>
<dbReference type="RefSeq" id="WP_076000456.1">
    <property type="nucleotide sequence ID" value="NZ_PKUS01000002.1"/>
</dbReference>
<keyword evidence="7" id="KW-0812">Transmembrane</keyword>
<evidence type="ECO:0000256" key="10">
    <source>
        <dbReference type="ARBA" id="ARBA00030772"/>
    </source>
</evidence>
<keyword evidence="5" id="KW-1003">Cell membrane</keyword>
<evidence type="ECO:0000256" key="8">
    <source>
        <dbReference type="ARBA" id="ARBA00022927"/>
    </source>
</evidence>
<protein>
    <recommendedName>
        <fullName evidence="3">Type II secretion system protein N</fullName>
    </recommendedName>
    <alternativeName>
        <fullName evidence="10">General secretion pathway protein N</fullName>
    </alternativeName>
</protein>
<evidence type="ECO:0000313" key="11">
    <source>
        <dbReference type="EMBL" id="PLW70330.1"/>
    </source>
</evidence>
<evidence type="ECO:0000256" key="7">
    <source>
        <dbReference type="ARBA" id="ARBA00022692"/>
    </source>
</evidence>